<feature type="region of interest" description="Disordered" evidence="5">
    <location>
        <begin position="15"/>
        <end position="85"/>
    </location>
</feature>
<evidence type="ECO:0000256" key="4">
    <source>
        <dbReference type="ARBA" id="ARBA00023242"/>
    </source>
</evidence>
<dbReference type="GO" id="GO:0005634">
    <property type="term" value="C:nucleus"/>
    <property type="evidence" value="ECO:0007669"/>
    <property type="project" value="UniProtKB-SubCell"/>
</dbReference>
<evidence type="ECO:0000256" key="3">
    <source>
        <dbReference type="ARBA" id="ARBA00022737"/>
    </source>
</evidence>
<sequence>MSGLGQDDFRKLLATPRAVSQQTARVAQTPRAVANKGKRDADGFLKPEPVKPKKKQWKPANKGEEDAESSGTTYRDRAKERRQGINPDYVETEQMLAVLKASEESQSGVAPTDDIAPPATPGVSYEQSKYLGGDAKHTHMVKGLDYALLEKMQIDLKQQDELEEKQARDYVEQIHGNGQTSFNSTFAANIFDVAVRKAKVQPPLRNEMFISGRMAFSWELGEVDDMGDYVPTSDVPTTMIRSKADLKDYEKHFTVTSNDLVMEKVMSIMSSTRTGARGGSTTGTEKRRIKRKDKEKAIAEAEKKKESDAKRAAAQDLVDDGEDEEDIFADAGRDYILEVKDREKIGLNRPTPATTPYFRHDDSAEDDDNDKEPVTDAMEGIVTADQGDDSITKLVAQSVGMLSALEGSEAVQKIVGKLDTESTLEIGPGDLTTSVAAELSSSYVARKRRRVDKLADSAAASDDIHSHVIPSHADDLADLDDSGSDGEVDLTQMDMGVKQNKRRQLQRFDFENEEDWFKYKEEQVHLPKAAFQFGVKASDGRQKSGGKRGGDGGKKNYDAKLNKEFQQLNKVYSDKYGSELSGTTGKGRAKKGKQQKRGK</sequence>
<feature type="compositionally biased region" description="Basic and acidic residues" evidence="5">
    <location>
        <begin position="37"/>
        <end position="51"/>
    </location>
</feature>
<gene>
    <name evidence="8" type="ORF">PhCBS80983_g05843</name>
</gene>
<dbReference type="InterPro" id="IPR012492">
    <property type="entry name" value="RED_C"/>
</dbReference>
<comment type="subcellular location">
    <subcellularLocation>
        <location evidence="1">Nucleus</location>
    </subcellularLocation>
</comment>
<evidence type="ECO:0000256" key="2">
    <source>
        <dbReference type="ARBA" id="ARBA00006660"/>
    </source>
</evidence>
<feature type="region of interest" description="Disordered" evidence="5">
    <location>
        <begin position="576"/>
        <end position="599"/>
    </location>
</feature>
<evidence type="ECO:0000256" key="1">
    <source>
        <dbReference type="ARBA" id="ARBA00004123"/>
    </source>
</evidence>
<keyword evidence="4" id="KW-0539">Nucleus</keyword>
<dbReference type="Proteomes" id="UP000318582">
    <property type="component" value="Unassembled WGS sequence"/>
</dbReference>
<feature type="compositionally biased region" description="Basic residues" evidence="5">
    <location>
        <begin position="587"/>
        <end position="599"/>
    </location>
</feature>
<evidence type="ECO:0000259" key="7">
    <source>
        <dbReference type="Pfam" id="PF07808"/>
    </source>
</evidence>
<feature type="region of interest" description="Disordered" evidence="5">
    <location>
        <begin position="535"/>
        <end position="560"/>
    </location>
</feature>
<dbReference type="InterPro" id="IPR039896">
    <property type="entry name" value="Red-like"/>
</dbReference>
<comment type="similarity">
    <text evidence="2">Belongs to the RED family.</text>
</comment>
<feature type="region of interest" description="Disordered" evidence="5">
    <location>
        <begin position="271"/>
        <end position="318"/>
    </location>
</feature>
<dbReference type="STRING" id="109895.A0A507DU09"/>
<evidence type="ECO:0008006" key="10">
    <source>
        <dbReference type="Google" id="ProtNLM"/>
    </source>
</evidence>
<reference evidence="8 9" key="1">
    <citation type="journal article" date="2019" name="Sci. Rep.">
        <title>Comparative genomics of chytrid fungi reveal insights into the obligate biotrophic and pathogenic lifestyle of Synchytrium endobioticum.</title>
        <authorList>
            <person name="van de Vossenberg B.T.L.H."/>
            <person name="Warris S."/>
            <person name="Nguyen H.D.T."/>
            <person name="van Gent-Pelzer M.P.E."/>
            <person name="Joly D.L."/>
            <person name="van de Geest H.C."/>
            <person name="Bonants P.J.M."/>
            <person name="Smith D.S."/>
            <person name="Levesque C.A."/>
            <person name="van der Lee T.A.J."/>
        </authorList>
    </citation>
    <scope>NUCLEOTIDE SEQUENCE [LARGE SCALE GENOMIC DNA]</scope>
    <source>
        <strain evidence="8 9">CBS 809.83</strain>
    </source>
</reference>
<dbReference type="InterPro" id="IPR012916">
    <property type="entry name" value="RED_N"/>
</dbReference>
<dbReference type="Pfam" id="PF07808">
    <property type="entry name" value="RED_N"/>
    <property type="match status" value="1"/>
</dbReference>
<feature type="region of interest" description="Disordered" evidence="5">
    <location>
        <begin position="347"/>
        <end position="372"/>
    </location>
</feature>
<dbReference type="PANTHER" id="PTHR12765">
    <property type="entry name" value="RED PROTEIN IK FACTOR CYTOKINE IK"/>
    <property type="match status" value="1"/>
</dbReference>
<comment type="caution">
    <text evidence="8">The sequence shown here is derived from an EMBL/GenBank/DDBJ whole genome shotgun (WGS) entry which is preliminary data.</text>
</comment>
<keyword evidence="3" id="KW-0677">Repeat</keyword>
<evidence type="ECO:0000259" key="6">
    <source>
        <dbReference type="Pfam" id="PF07807"/>
    </source>
</evidence>
<evidence type="ECO:0000313" key="8">
    <source>
        <dbReference type="EMBL" id="TPX54687.1"/>
    </source>
</evidence>
<name>A0A507DU09_9FUNG</name>
<proteinExistence type="inferred from homology"/>
<keyword evidence="9" id="KW-1185">Reference proteome</keyword>
<feature type="compositionally biased region" description="Basic and acidic residues" evidence="5">
    <location>
        <begin position="292"/>
        <end position="313"/>
    </location>
</feature>
<feature type="domain" description="RED-like N-terminal" evidence="7">
    <location>
        <begin position="53"/>
        <end position="278"/>
    </location>
</feature>
<accession>A0A507DU09</accession>
<feature type="domain" description="Protein RED C-terminal" evidence="6">
    <location>
        <begin position="482"/>
        <end position="579"/>
    </location>
</feature>
<protein>
    <recommendedName>
        <fullName evidence="10">RED-like N-terminal domain-containing protein</fullName>
    </recommendedName>
</protein>
<feature type="compositionally biased region" description="Basic and acidic residues" evidence="5">
    <location>
        <begin position="74"/>
        <end position="83"/>
    </location>
</feature>
<dbReference type="Pfam" id="PF07807">
    <property type="entry name" value="RED_C"/>
    <property type="match status" value="1"/>
</dbReference>
<dbReference type="EMBL" id="QEAQ01000146">
    <property type="protein sequence ID" value="TPX54687.1"/>
    <property type="molecule type" value="Genomic_DNA"/>
</dbReference>
<organism evidence="8 9">
    <name type="scientific">Powellomyces hirtus</name>
    <dbReference type="NCBI Taxonomy" id="109895"/>
    <lineage>
        <taxon>Eukaryota</taxon>
        <taxon>Fungi</taxon>
        <taxon>Fungi incertae sedis</taxon>
        <taxon>Chytridiomycota</taxon>
        <taxon>Chytridiomycota incertae sedis</taxon>
        <taxon>Chytridiomycetes</taxon>
        <taxon>Spizellomycetales</taxon>
        <taxon>Powellomycetaceae</taxon>
        <taxon>Powellomyces</taxon>
    </lineage>
</organism>
<dbReference type="AlphaFoldDB" id="A0A507DU09"/>
<evidence type="ECO:0000256" key="5">
    <source>
        <dbReference type="SAM" id="MobiDB-lite"/>
    </source>
</evidence>
<evidence type="ECO:0000313" key="9">
    <source>
        <dbReference type="Proteomes" id="UP000318582"/>
    </source>
</evidence>
<feature type="compositionally biased region" description="Basic and acidic residues" evidence="5">
    <location>
        <begin position="538"/>
        <end position="560"/>
    </location>
</feature>